<protein>
    <submittedName>
        <fullName evidence="1">Uncharacterized protein</fullName>
    </submittedName>
</protein>
<reference evidence="1 2" key="1">
    <citation type="journal article" date="2012" name="Nature">
        <title>The genomic landscape of species divergence in Ficedula flycatchers.</title>
        <authorList>
            <person name="Ellegren H."/>
            <person name="Smeds L."/>
            <person name="Burri R."/>
            <person name="Olason P.I."/>
            <person name="Backstrom N."/>
            <person name="Kawakami T."/>
            <person name="Kunstner A."/>
            <person name="Makinen H."/>
            <person name="Nadachowska-Brzyska K."/>
            <person name="Qvarnstrom A."/>
            <person name="Uebbing S."/>
            <person name="Wolf J.B."/>
        </authorList>
    </citation>
    <scope>NUCLEOTIDE SEQUENCE [LARGE SCALE GENOMIC DNA]</scope>
</reference>
<proteinExistence type="predicted"/>
<dbReference type="InterPro" id="IPR009072">
    <property type="entry name" value="Histone-fold"/>
</dbReference>
<accession>A0A803VNT8</accession>
<reference evidence="1" key="3">
    <citation type="submission" date="2025-09" db="UniProtKB">
        <authorList>
            <consortium name="Ensembl"/>
        </authorList>
    </citation>
    <scope>IDENTIFICATION</scope>
</reference>
<evidence type="ECO:0000313" key="1">
    <source>
        <dbReference type="Ensembl" id="ENSFALP00000024394.1"/>
    </source>
</evidence>
<sequence length="68" mass="7437">MRSETKHLYLRGSDNIQNTTQGTLKTALEIVASGAVTYTEHVKRKTTDALGMVSAVRHQCHTPHSVCG</sequence>
<dbReference type="AlphaFoldDB" id="A0A803VNT8"/>
<organism evidence="1 2">
    <name type="scientific">Ficedula albicollis</name>
    <name type="common">Collared flycatcher</name>
    <name type="synonym">Muscicapa albicollis</name>
    <dbReference type="NCBI Taxonomy" id="59894"/>
    <lineage>
        <taxon>Eukaryota</taxon>
        <taxon>Metazoa</taxon>
        <taxon>Chordata</taxon>
        <taxon>Craniata</taxon>
        <taxon>Vertebrata</taxon>
        <taxon>Euteleostomi</taxon>
        <taxon>Archelosauria</taxon>
        <taxon>Archosauria</taxon>
        <taxon>Dinosauria</taxon>
        <taxon>Saurischia</taxon>
        <taxon>Theropoda</taxon>
        <taxon>Coelurosauria</taxon>
        <taxon>Aves</taxon>
        <taxon>Neognathae</taxon>
        <taxon>Neoaves</taxon>
        <taxon>Telluraves</taxon>
        <taxon>Australaves</taxon>
        <taxon>Passeriformes</taxon>
        <taxon>Muscicapidae</taxon>
        <taxon>Ficedula</taxon>
    </lineage>
</organism>
<dbReference type="Ensembl" id="ENSFALT00000044209.1">
    <property type="protein sequence ID" value="ENSFALP00000024394.1"/>
    <property type="gene ID" value="ENSFALG00000027263.1"/>
</dbReference>
<evidence type="ECO:0000313" key="2">
    <source>
        <dbReference type="Proteomes" id="UP000016665"/>
    </source>
</evidence>
<dbReference type="Gene3D" id="1.10.20.10">
    <property type="entry name" value="Histone, subunit A"/>
    <property type="match status" value="1"/>
</dbReference>
<keyword evidence="2" id="KW-1185">Reference proteome</keyword>
<dbReference type="GO" id="GO:0046982">
    <property type="term" value="F:protein heterodimerization activity"/>
    <property type="evidence" value="ECO:0007669"/>
    <property type="project" value="InterPro"/>
</dbReference>
<name>A0A803VNT8_FICAL</name>
<dbReference type="Proteomes" id="UP000016665">
    <property type="component" value="Chromosome 3"/>
</dbReference>
<reference evidence="1" key="2">
    <citation type="submission" date="2025-08" db="UniProtKB">
        <authorList>
            <consortium name="Ensembl"/>
        </authorList>
    </citation>
    <scope>IDENTIFICATION</scope>
</reference>